<dbReference type="PANTHER" id="PTHR43123:SF4">
    <property type="entry name" value="POLYSACCHARIDE DEACETYLASE"/>
    <property type="match status" value="1"/>
</dbReference>
<dbReference type="Gene3D" id="3.20.20.370">
    <property type="entry name" value="Glycoside hydrolase/deacetylase"/>
    <property type="match status" value="1"/>
</dbReference>
<dbReference type="InterPro" id="IPR002509">
    <property type="entry name" value="NODB_dom"/>
</dbReference>
<gene>
    <name evidence="2" type="ORF">RBR11_11975</name>
</gene>
<name>A0ABU0XHN0_9MICO</name>
<evidence type="ECO:0000313" key="3">
    <source>
        <dbReference type="Proteomes" id="UP001230289"/>
    </source>
</evidence>
<dbReference type="RefSeq" id="WP_308489576.1">
    <property type="nucleotide sequence ID" value="NZ_JAVFCB010000006.1"/>
</dbReference>
<evidence type="ECO:0000313" key="2">
    <source>
        <dbReference type="EMBL" id="MDQ4214632.1"/>
    </source>
</evidence>
<sequence>MTAFPLPRDLRGYGETPPDVRWPGGARVAVSLVVNIEDGAERSVARGGVADDLGGHWMQHRALPGQRNLDLESAFEYGARSGIWRVLRTLRRHDAKATAFCCATALEANPAIAEALARDGHEIADHGLGWDAHSQLAPEVEADLMHRSRTIIEDLTGARPTTWYSRDGLTLHSRSAMIDEGFGYDSNSFDDDLPHPGADGLPLLVIPYAGDTNDSALLSQYPTADAFASFLCGALEMLQTEGRHGPSVLSVGLHPRIIGRPAYIGALDAFLDRAAEAEAWIATRQEIADAWQAVTAV</sequence>
<accession>A0ABU0XHN0</accession>
<dbReference type="EMBL" id="JAVFCB010000006">
    <property type="protein sequence ID" value="MDQ4214632.1"/>
    <property type="molecule type" value="Genomic_DNA"/>
</dbReference>
<comment type="caution">
    <text evidence="2">The sequence shown here is derived from an EMBL/GenBank/DDBJ whole genome shotgun (WGS) entry which is preliminary data.</text>
</comment>
<dbReference type="PANTHER" id="PTHR43123">
    <property type="entry name" value="POLYSACCHARIDE DEACETYLASE-RELATED"/>
    <property type="match status" value="1"/>
</dbReference>
<keyword evidence="3" id="KW-1185">Reference proteome</keyword>
<organism evidence="2 3">
    <name type="scientific">Microbacterium capsulatum</name>
    <dbReference type="NCBI Taxonomy" id="3041921"/>
    <lineage>
        <taxon>Bacteria</taxon>
        <taxon>Bacillati</taxon>
        <taxon>Actinomycetota</taxon>
        <taxon>Actinomycetes</taxon>
        <taxon>Micrococcales</taxon>
        <taxon>Microbacteriaceae</taxon>
        <taxon>Microbacterium</taxon>
    </lineage>
</organism>
<evidence type="ECO:0000259" key="1">
    <source>
        <dbReference type="PROSITE" id="PS51677"/>
    </source>
</evidence>
<dbReference type="PROSITE" id="PS51677">
    <property type="entry name" value="NODB"/>
    <property type="match status" value="1"/>
</dbReference>
<dbReference type="Pfam" id="PF01522">
    <property type="entry name" value="Polysacc_deac_1"/>
    <property type="match status" value="1"/>
</dbReference>
<reference evidence="2 3" key="1">
    <citation type="submission" date="2023-08" db="EMBL/GenBank/DDBJ databases">
        <title>Microbacterium sp. nov., isolated from a waste landfill.</title>
        <authorList>
            <person name="Wen W."/>
        </authorList>
    </citation>
    <scope>NUCLEOTIDE SEQUENCE [LARGE SCALE GENOMIC DNA]</scope>
    <source>
        <strain evidence="2 3">ASV81</strain>
    </source>
</reference>
<feature type="domain" description="NodB homology" evidence="1">
    <location>
        <begin position="69"/>
        <end position="282"/>
    </location>
</feature>
<proteinExistence type="predicted"/>
<protein>
    <submittedName>
        <fullName evidence="2">Polysaccharide deacetylase family protein</fullName>
    </submittedName>
</protein>
<dbReference type="SUPFAM" id="SSF88713">
    <property type="entry name" value="Glycoside hydrolase/deacetylase"/>
    <property type="match status" value="1"/>
</dbReference>
<dbReference type="InterPro" id="IPR011330">
    <property type="entry name" value="Glyco_hydro/deAcase_b/a-brl"/>
</dbReference>
<dbReference type="Proteomes" id="UP001230289">
    <property type="component" value="Unassembled WGS sequence"/>
</dbReference>